<evidence type="ECO:0000313" key="3">
    <source>
        <dbReference type="WBParaSite" id="PSAMB.scaffold4243size15234.g23800.t1"/>
    </source>
</evidence>
<keyword evidence="2" id="KW-1185">Reference proteome</keyword>
<evidence type="ECO:0000313" key="2">
    <source>
        <dbReference type="Proteomes" id="UP000887566"/>
    </source>
</evidence>
<organism evidence="2 3">
    <name type="scientific">Plectus sambesii</name>
    <dbReference type="NCBI Taxonomy" id="2011161"/>
    <lineage>
        <taxon>Eukaryota</taxon>
        <taxon>Metazoa</taxon>
        <taxon>Ecdysozoa</taxon>
        <taxon>Nematoda</taxon>
        <taxon>Chromadorea</taxon>
        <taxon>Plectida</taxon>
        <taxon>Plectina</taxon>
        <taxon>Plectoidea</taxon>
        <taxon>Plectidae</taxon>
        <taxon>Plectus</taxon>
    </lineage>
</organism>
<name>A0A914WIC3_9BILA</name>
<feature type="region of interest" description="Disordered" evidence="1">
    <location>
        <begin position="1"/>
        <end position="20"/>
    </location>
</feature>
<proteinExistence type="predicted"/>
<dbReference type="AlphaFoldDB" id="A0A914WIC3"/>
<dbReference type="Proteomes" id="UP000887566">
    <property type="component" value="Unplaced"/>
</dbReference>
<sequence>MKKTTVEKNSSQDSNESNDKNEKDVAFLKFVRDQFLQPGGIYHAAFERSVLLQQYNEEEALKKNRAKIEKENVMARLLSEDIGFLEFSSVLLLHPFRYFEVVAGRNELRRQRNKEKALRAKRAKLEKAKEKDWLESRDAVVDLPIPKSGVDREAEEQFAPHTINEKSFDALESAANLVTAALLAMPTSSAATTHDTKRSEALLEQLTEDLQLMKEALLERTIYKVPFIT</sequence>
<evidence type="ECO:0000256" key="1">
    <source>
        <dbReference type="SAM" id="MobiDB-lite"/>
    </source>
</evidence>
<dbReference type="WBParaSite" id="PSAMB.scaffold4243size15234.g23800.t1">
    <property type="protein sequence ID" value="PSAMB.scaffold4243size15234.g23800.t1"/>
    <property type="gene ID" value="PSAMB.scaffold4243size15234.g23800"/>
</dbReference>
<reference evidence="3" key="1">
    <citation type="submission" date="2022-11" db="UniProtKB">
        <authorList>
            <consortium name="WormBaseParasite"/>
        </authorList>
    </citation>
    <scope>IDENTIFICATION</scope>
</reference>
<accession>A0A914WIC3</accession>
<protein>
    <submittedName>
        <fullName evidence="3">Uncharacterized protein</fullName>
    </submittedName>
</protein>